<evidence type="ECO:0000313" key="4">
    <source>
        <dbReference type="RefSeq" id="XP_015281378.1"/>
    </source>
</evidence>
<feature type="compositionally biased region" description="Basic and acidic residues" evidence="1">
    <location>
        <begin position="204"/>
        <end position="213"/>
    </location>
</feature>
<dbReference type="Proteomes" id="UP000694871">
    <property type="component" value="Unplaced"/>
</dbReference>
<feature type="transmembrane region" description="Helical" evidence="2">
    <location>
        <begin position="42"/>
        <end position="68"/>
    </location>
</feature>
<gene>
    <name evidence="4" type="primary">LOC107122758</name>
</gene>
<keyword evidence="2" id="KW-1133">Transmembrane helix</keyword>
<proteinExistence type="predicted"/>
<feature type="compositionally biased region" description="Polar residues" evidence="1">
    <location>
        <begin position="251"/>
        <end position="260"/>
    </location>
</feature>
<protein>
    <submittedName>
        <fullName evidence="4">Uncharacterized protein LOC107122758</fullName>
    </submittedName>
</protein>
<feature type="compositionally biased region" description="Basic and acidic residues" evidence="1">
    <location>
        <begin position="232"/>
        <end position="245"/>
    </location>
</feature>
<evidence type="ECO:0000256" key="2">
    <source>
        <dbReference type="SAM" id="Phobius"/>
    </source>
</evidence>
<keyword evidence="3" id="KW-1185">Reference proteome</keyword>
<accession>A0ABM1L5Z1</accession>
<sequence length="260" mass="29031">MSGLEEVTIVNLTVVTDEALGPSSPWGHRQSSLTLGSWKQTFVSWSFCLSLLLLLLLLFFFFFLLFLFSSFSLSLFSRWNLYSERPTRNALISREAAAPGFSCARGPPRRPKRSQSVRVGRLLQGCSGCLSLPRHCLPGFLVMGFYPHAQNHIARDFQRSVSRHVRMETYPPPFGRAPSAECAALLYQSWSENASGEGKAWRKRGGDGSEDSARPALAESETRHWNSSCEIPSDRIPRCPRDPAGVRKTFNRSGESLLSS</sequence>
<dbReference type="GeneID" id="107122758"/>
<evidence type="ECO:0000313" key="3">
    <source>
        <dbReference type="Proteomes" id="UP000694871"/>
    </source>
</evidence>
<dbReference type="RefSeq" id="XP_015281378.1">
    <property type="nucleotide sequence ID" value="XM_015425892.1"/>
</dbReference>
<feature type="region of interest" description="Disordered" evidence="1">
    <location>
        <begin position="197"/>
        <end position="260"/>
    </location>
</feature>
<evidence type="ECO:0000256" key="1">
    <source>
        <dbReference type="SAM" id="MobiDB-lite"/>
    </source>
</evidence>
<keyword evidence="2" id="KW-0472">Membrane</keyword>
<organism evidence="3 4">
    <name type="scientific">Gekko japonicus</name>
    <name type="common">Schlegel's Japanese gecko</name>
    <dbReference type="NCBI Taxonomy" id="146911"/>
    <lineage>
        <taxon>Eukaryota</taxon>
        <taxon>Metazoa</taxon>
        <taxon>Chordata</taxon>
        <taxon>Craniata</taxon>
        <taxon>Vertebrata</taxon>
        <taxon>Euteleostomi</taxon>
        <taxon>Lepidosauria</taxon>
        <taxon>Squamata</taxon>
        <taxon>Bifurcata</taxon>
        <taxon>Gekkota</taxon>
        <taxon>Gekkonidae</taxon>
        <taxon>Gekkoninae</taxon>
        <taxon>Gekko</taxon>
    </lineage>
</organism>
<name>A0ABM1L5Z1_GEKJA</name>
<reference evidence="4" key="1">
    <citation type="submission" date="2025-08" db="UniProtKB">
        <authorList>
            <consortium name="RefSeq"/>
        </authorList>
    </citation>
    <scope>IDENTIFICATION</scope>
</reference>
<keyword evidence="2" id="KW-0812">Transmembrane</keyword>